<keyword evidence="2" id="KW-0472">Membrane</keyword>
<accession>A0AAN1VZV3</accession>
<dbReference type="EMBL" id="AP019536">
    <property type="protein sequence ID" value="BBI99828.1"/>
    <property type="molecule type" value="Genomic_DNA"/>
</dbReference>
<proteinExistence type="predicted"/>
<dbReference type="Pfam" id="PF11162">
    <property type="entry name" value="DUF2946"/>
    <property type="match status" value="1"/>
</dbReference>
<evidence type="ECO:0000313" key="4">
    <source>
        <dbReference type="Proteomes" id="UP001319121"/>
    </source>
</evidence>
<evidence type="ECO:0000313" key="3">
    <source>
        <dbReference type="EMBL" id="BBI99828.1"/>
    </source>
</evidence>
<organism evidence="3 4">
    <name type="scientific">Ferrigenium kumadai</name>
    <dbReference type="NCBI Taxonomy" id="1682490"/>
    <lineage>
        <taxon>Bacteria</taxon>
        <taxon>Pseudomonadati</taxon>
        <taxon>Pseudomonadota</taxon>
        <taxon>Betaproteobacteria</taxon>
        <taxon>Nitrosomonadales</taxon>
        <taxon>Gallionellaceae</taxon>
        <taxon>Ferrigenium</taxon>
    </lineage>
</organism>
<evidence type="ECO:0000256" key="2">
    <source>
        <dbReference type="SAM" id="Phobius"/>
    </source>
</evidence>
<keyword evidence="4" id="KW-1185">Reference proteome</keyword>
<dbReference type="AlphaFoldDB" id="A0AAN1VZV3"/>
<name>A0AAN1VZV3_9PROT</name>
<feature type="region of interest" description="Disordered" evidence="1">
    <location>
        <begin position="91"/>
        <end position="112"/>
    </location>
</feature>
<evidence type="ECO:0000256" key="1">
    <source>
        <dbReference type="SAM" id="MobiDB-lite"/>
    </source>
</evidence>
<feature type="transmembrane region" description="Helical" evidence="2">
    <location>
        <begin position="51"/>
        <end position="72"/>
    </location>
</feature>
<protein>
    <recommendedName>
        <fullName evidence="5">DUF2946 domain-containing protein</fullName>
    </recommendedName>
</protein>
<dbReference type="InterPro" id="IPR021333">
    <property type="entry name" value="DUF2946"/>
</dbReference>
<dbReference type="KEGG" id="fku:FGKAn22_15210"/>
<evidence type="ECO:0008006" key="5">
    <source>
        <dbReference type="Google" id="ProtNLM"/>
    </source>
</evidence>
<gene>
    <name evidence="3" type="ORF">FGKAn22_15210</name>
</gene>
<dbReference type="Proteomes" id="UP001319121">
    <property type="component" value="Chromosome"/>
</dbReference>
<reference evidence="3 4" key="1">
    <citation type="submission" date="2019-03" db="EMBL/GenBank/DDBJ databases">
        <title>Complete genome sequence of Ferrigenium kumadai strain An22, a microaerophilic iron-oxidizing bacterium isolated from a paddy field soil.</title>
        <authorList>
            <person name="Watanabe T."/>
            <person name="Asakawa S."/>
        </authorList>
    </citation>
    <scope>NUCLEOTIDE SEQUENCE [LARGE SCALE GENOMIC DNA]</scope>
    <source>
        <strain evidence="3 4">An22</strain>
    </source>
</reference>
<feature type="compositionally biased region" description="Basic and acidic residues" evidence="1">
    <location>
        <begin position="91"/>
        <end position="103"/>
    </location>
</feature>
<sequence>MAISQDMIVLRNVGGRHYLTTGWNFVSGVCPIDSPLLICEAARMSRLSRKLVAVLMLLWLPLSGGSALAATVSMQAQSGACHEAAMQEMHHADAGDHQHHHDAPAAQDQNASNDQDSSCNACGVCHLACSGYLAVPAAVPPGIQASAQPATPYLVVFDSITSVPLLPPPLVRA</sequence>
<keyword evidence="2" id="KW-0812">Transmembrane</keyword>
<keyword evidence="2" id="KW-1133">Transmembrane helix</keyword>